<feature type="repeat" description="ANK" evidence="3">
    <location>
        <begin position="866"/>
        <end position="898"/>
    </location>
</feature>
<gene>
    <name evidence="8" type="ORF">BJX67DRAFT_385613</name>
</gene>
<dbReference type="SUPFAM" id="SSF53167">
    <property type="entry name" value="Purine and uridine phosphorylases"/>
    <property type="match status" value="1"/>
</dbReference>
<sequence>MPKRRAGATSATAAPPLKRPRDEGECAQFVPDSEDTEIEVDGRIETRASTPNVPPERLISKYPNEEYTVGWVCALAVELKAAKGMLDETHGEPQAHPSGDHNAYILGRIRDFNVAIACLPLDEYGTPSAANVVGAMWNTFSNLKVGLFVGIGGGIPVFSDDTTRDIRLGDVVVGMRVVDYETGKRLHGGRHQNTGHQNRPPRILRSALNQLRAEYQEETATISGYIDKIITGNPGYATFSRPEHRTDDLCSSCLHGESCDGGKSVKLSLFRPPRPDKKPRVHYGTIASGNTLSRDREFRETIREEHDAMCFDMEAAGVMNSFNGLVIRGISDYADCHKNDKWQGYAAVSAAAFAKLLLGYVPRHMAYTGPRAAHDQRRMEPNPADRSEKDLAILNWLSEETLEPQHIDHLNRLVPDTGNWFLNSDLFQELLNGDTACLFCPGMPGAGKTMISTLAIDYLREGYRDDPGVAVCFLYFDYRVSRNDPSQLLTIVLRQLVEQNLVLPEAIRSLFSTHNRKNSKPSLKDLWAALESALLDWQAVFLVVDAIDECPNDIRDEFLQQLLDLEAKTQLRTMITSRPHPDITDLMRKNGTAFLEISARDEDVQKYIDGRLRKSEGLRQQSQQLRDKIRKKVTQAADGMQVQYTFLLAQLDLDRLSDMRIPRDIEDVLESLPTGSEAYAEAFSQAMHRIGGQAKASQELAKRALSWITYARRPLRTKELQHALALRPGDTEFHESGKPEIGAILSLCVGLVVLDEGRGIVRLVHYTTQQYFEEFWEQWFPDAQSIIGSTCIQYLSLDAFESGPCEKFRERLEKYRLYAYAARNWGFHVQKASLQRNDEVIQFLKSGKKVDASTQVLAMPFGSLGHGATSCHLAAYVDLEEAIDELLGRGCDVNATDDKGATALAWAASGGSAKAVRRLLLEYHIDVNVNSRNYLCGTPLHWAVFSGHTHVVKQLTADHRVSVNAKDREGMTPLALACWFGDADTVAVLLADGRVNPDCRNRDEVSPLQVATGRGHASVVQLLLRTERVDVNARKDYGSKDPGDWWMRLDHLDMLLAFARLAGRHTHRVRGNPYRPDRTPLSLAAGNGYTEVMEVLLATGSVKMDEPDTFGNSALSYAAKEGQREAVQLLLQHGSYPGQRNSCGQTPLFLAAEGGHEDVVEVLLQDPSTDAFLPDRFGRSPLLMAAQARNVPIIHALLARCEKSPYPRDDEQDLITMVTHDELQGVIRSLPSCVLGLDRKTILFWAAEQGHIEVVDLLLNICHGMQSSLKCGGILSIAAKAGHTEMLRSLLLNKDLLMINSCEIGMALEEAAKEGHYGVAEFLLRHRTGYPIPRNLGTCLHNAARNGHHRIVELFLEDGWDANSRDFLERSPLSRAALNGHAKVVDILLRNGANPSARDKDGRTPLDYAQRERHEEVVRLLTAHR</sequence>
<comment type="caution">
    <text evidence="8">The sequence shown here is derived from an EMBL/GenBank/DDBJ whole genome shotgun (WGS) entry which is preliminary data.</text>
</comment>
<feature type="domain" description="GPI inositol-deacylase winged helix" evidence="6">
    <location>
        <begin position="695"/>
        <end position="772"/>
    </location>
</feature>
<organism evidence="8 9">
    <name type="scientific">Aspergillus lucknowensis</name>
    <dbReference type="NCBI Taxonomy" id="176173"/>
    <lineage>
        <taxon>Eukaryota</taxon>
        <taxon>Fungi</taxon>
        <taxon>Dikarya</taxon>
        <taxon>Ascomycota</taxon>
        <taxon>Pezizomycotina</taxon>
        <taxon>Eurotiomycetes</taxon>
        <taxon>Eurotiomycetidae</taxon>
        <taxon>Eurotiales</taxon>
        <taxon>Aspergillaceae</taxon>
        <taxon>Aspergillus</taxon>
        <taxon>Aspergillus subgen. Nidulantes</taxon>
    </lineage>
</organism>
<dbReference type="InterPro" id="IPR035994">
    <property type="entry name" value="Nucleoside_phosphorylase_sf"/>
</dbReference>
<dbReference type="SMART" id="SM00248">
    <property type="entry name" value="ANK"/>
    <property type="match status" value="13"/>
</dbReference>
<dbReference type="Gene3D" id="3.40.50.1580">
    <property type="entry name" value="Nucleoside phosphorylase domain"/>
    <property type="match status" value="1"/>
</dbReference>
<dbReference type="Proteomes" id="UP001610432">
    <property type="component" value="Unassembled WGS sequence"/>
</dbReference>
<evidence type="ECO:0000256" key="4">
    <source>
        <dbReference type="SAM" id="MobiDB-lite"/>
    </source>
</evidence>
<evidence type="ECO:0000313" key="9">
    <source>
        <dbReference type="Proteomes" id="UP001610432"/>
    </source>
</evidence>
<dbReference type="Gene3D" id="1.25.40.20">
    <property type="entry name" value="Ankyrin repeat-containing domain"/>
    <property type="match status" value="5"/>
</dbReference>
<dbReference type="PROSITE" id="PS50297">
    <property type="entry name" value="ANK_REP_REGION"/>
    <property type="match status" value="7"/>
</dbReference>
<dbReference type="Pfam" id="PF00023">
    <property type="entry name" value="Ank"/>
    <property type="match status" value="2"/>
</dbReference>
<feature type="repeat" description="ANK" evidence="3">
    <location>
        <begin position="1401"/>
        <end position="1425"/>
    </location>
</feature>
<dbReference type="PROSITE" id="PS50088">
    <property type="entry name" value="ANK_REPEAT"/>
    <property type="match status" value="8"/>
</dbReference>
<dbReference type="InterPro" id="IPR027417">
    <property type="entry name" value="P-loop_NTPase"/>
</dbReference>
<keyword evidence="9" id="KW-1185">Reference proteome</keyword>
<dbReference type="PANTHER" id="PTHR24198:SF165">
    <property type="entry name" value="ANKYRIN REPEAT-CONTAINING PROTEIN-RELATED"/>
    <property type="match status" value="1"/>
</dbReference>
<dbReference type="Pfam" id="PF22939">
    <property type="entry name" value="WHD_GPIID"/>
    <property type="match status" value="1"/>
</dbReference>
<feature type="domain" description="Nephrocystin 3-like N-terminal" evidence="7">
    <location>
        <begin position="416"/>
        <end position="578"/>
    </location>
</feature>
<proteinExistence type="predicted"/>
<dbReference type="InterPro" id="IPR054471">
    <property type="entry name" value="GPIID_WHD"/>
</dbReference>
<evidence type="ECO:0000256" key="1">
    <source>
        <dbReference type="ARBA" id="ARBA00022737"/>
    </source>
</evidence>
<dbReference type="PRINTS" id="PR01415">
    <property type="entry name" value="ANKYRIN"/>
</dbReference>
<dbReference type="InterPro" id="IPR002110">
    <property type="entry name" value="Ankyrin_rpt"/>
</dbReference>
<evidence type="ECO:0000259" key="7">
    <source>
        <dbReference type="Pfam" id="PF24883"/>
    </source>
</evidence>
<evidence type="ECO:0000259" key="5">
    <source>
        <dbReference type="Pfam" id="PF01048"/>
    </source>
</evidence>
<dbReference type="Pfam" id="PF12796">
    <property type="entry name" value="Ank_2"/>
    <property type="match status" value="4"/>
</dbReference>
<accession>A0ABR4LD64</accession>
<evidence type="ECO:0000256" key="3">
    <source>
        <dbReference type="PROSITE-ProRule" id="PRU00023"/>
    </source>
</evidence>
<feature type="repeat" description="ANK" evidence="3">
    <location>
        <begin position="1110"/>
        <end position="1142"/>
    </location>
</feature>
<dbReference type="RefSeq" id="XP_070881454.1">
    <property type="nucleotide sequence ID" value="XM_071033899.1"/>
</dbReference>
<evidence type="ECO:0000259" key="6">
    <source>
        <dbReference type="Pfam" id="PF22939"/>
    </source>
</evidence>
<keyword evidence="1" id="KW-0677">Repeat</keyword>
<dbReference type="Pfam" id="PF13637">
    <property type="entry name" value="Ank_4"/>
    <property type="match status" value="1"/>
</dbReference>
<name>A0ABR4LD64_9EURO</name>
<dbReference type="Gene3D" id="3.40.50.300">
    <property type="entry name" value="P-loop containing nucleotide triphosphate hydrolases"/>
    <property type="match status" value="1"/>
</dbReference>
<dbReference type="Pfam" id="PF01048">
    <property type="entry name" value="PNP_UDP_1"/>
    <property type="match status" value="1"/>
</dbReference>
<dbReference type="InterPro" id="IPR036770">
    <property type="entry name" value="Ankyrin_rpt-contain_sf"/>
</dbReference>
<feature type="domain" description="Nucleoside phosphorylase" evidence="5">
    <location>
        <begin position="69"/>
        <end position="357"/>
    </location>
</feature>
<reference evidence="8 9" key="1">
    <citation type="submission" date="2024-07" db="EMBL/GenBank/DDBJ databases">
        <title>Section-level genome sequencing and comparative genomics of Aspergillus sections Usti and Cavernicolus.</title>
        <authorList>
            <consortium name="Lawrence Berkeley National Laboratory"/>
            <person name="Nybo J.L."/>
            <person name="Vesth T.C."/>
            <person name="Theobald S."/>
            <person name="Frisvad J.C."/>
            <person name="Larsen T.O."/>
            <person name="Kjaerboelling I."/>
            <person name="Rothschild-Mancinelli K."/>
            <person name="Lyhne E.K."/>
            <person name="Kogle M.E."/>
            <person name="Barry K."/>
            <person name="Clum A."/>
            <person name="Na H."/>
            <person name="Ledsgaard L."/>
            <person name="Lin J."/>
            <person name="Lipzen A."/>
            <person name="Kuo A."/>
            <person name="Riley R."/>
            <person name="Mondo S."/>
            <person name="Labutti K."/>
            <person name="Haridas S."/>
            <person name="Pangalinan J."/>
            <person name="Salamov A.A."/>
            <person name="Simmons B.A."/>
            <person name="Magnuson J.K."/>
            <person name="Chen J."/>
            <person name="Drula E."/>
            <person name="Henrissat B."/>
            <person name="Wiebenga A."/>
            <person name="Lubbers R.J."/>
            <person name="Gomes A.C."/>
            <person name="Macurrencykelacurrency M.R."/>
            <person name="Stajich J."/>
            <person name="Grigoriev I.V."/>
            <person name="Mortensen U.H."/>
            <person name="De Vries R.P."/>
            <person name="Baker S.E."/>
            <person name="Andersen M.R."/>
        </authorList>
    </citation>
    <scope>NUCLEOTIDE SEQUENCE [LARGE SCALE GENOMIC DNA]</scope>
    <source>
        <strain evidence="8 9">CBS 449.75</strain>
    </source>
</reference>
<dbReference type="PANTHER" id="PTHR24198">
    <property type="entry name" value="ANKYRIN REPEAT AND PROTEIN KINASE DOMAIN-CONTAINING PROTEIN"/>
    <property type="match status" value="1"/>
</dbReference>
<dbReference type="SUPFAM" id="SSF48403">
    <property type="entry name" value="Ankyrin repeat"/>
    <property type="match status" value="2"/>
</dbReference>
<dbReference type="InterPro" id="IPR000845">
    <property type="entry name" value="Nucleoside_phosphorylase_d"/>
</dbReference>
<dbReference type="SUPFAM" id="SSF52540">
    <property type="entry name" value="P-loop containing nucleoside triphosphate hydrolases"/>
    <property type="match status" value="1"/>
</dbReference>
<dbReference type="EMBL" id="JBFXLQ010000067">
    <property type="protein sequence ID" value="KAL2862475.1"/>
    <property type="molecule type" value="Genomic_DNA"/>
</dbReference>
<keyword evidence="2 3" id="KW-0040">ANK repeat</keyword>
<feature type="repeat" description="ANK" evidence="3">
    <location>
        <begin position="1368"/>
        <end position="1400"/>
    </location>
</feature>
<feature type="repeat" description="ANK" evidence="3">
    <location>
        <begin position="1076"/>
        <end position="1101"/>
    </location>
</feature>
<evidence type="ECO:0000313" key="8">
    <source>
        <dbReference type="EMBL" id="KAL2862475.1"/>
    </source>
</evidence>
<dbReference type="GeneID" id="98148971"/>
<feature type="region of interest" description="Disordered" evidence="4">
    <location>
        <begin position="1"/>
        <end position="26"/>
    </location>
</feature>
<dbReference type="InterPro" id="IPR056884">
    <property type="entry name" value="NPHP3-like_N"/>
</dbReference>
<protein>
    <submittedName>
        <fullName evidence="8">Ankyrin repeat-containing domain protein</fullName>
    </submittedName>
</protein>
<feature type="repeat" description="ANK" evidence="3">
    <location>
        <begin position="1143"/>
        <end position="1165"/>
    </location>
</feature>
<evidence type="ECO:0000256" key="2">
    <source>
        <dbReference type="ARBA" id="ARBA00023043"/>
    </source>
</evidence>
<feature type="repeat" description="ANK" evidence="3">
    <location>
        <begin position="1335"/>
        <end position="1367"/>
    </location>
</feature>
<feature type="repeat" description="ANK" evidence="3">
    <location>
        <begin position="899"/>
        <end position="932"/>
    </location>
</feature>
<dbReference type="Pfam" id="PF24883">
    <property type="entry name" value="NPHP3_N"/>
    <property type="match status" value="1"/>
</dbReference>